<protein>
    <submittedName>
        <fullName evidence="1">Uncharacterized protein</fullName>
    </submittedName>
</protein>
<reference evidence="1 2" key="1">
    <citation type="submission" date="2019-03" db="EMBL/GenBank/DDBJ databases">
        <title>First draft genome of Liparis tanakae, snailfish: a comprehensive survey of snailfish specific genes.</title>
        <authorList>
            <person name="Kim W."/>
            <person name="Song I."/>
            <person name="Jeong J.-H."/>
            <person name="Kim D."/>
            <person name="Kim S."/>
            <person name="Ryu S."/>
            <person name="Song J.Y."/>
            <person name="Lee S.K."/>
        </authorList>
    </citation>
    <scope>NUCLEOTIDE SEQUENCE [LARGE SCALE GENOMIC DNA]</scope>
    <source>
        <tissue evidence="1">Muscle</tissue>
    </source>
</reference>
<proteinExistence type="predicted"/>
<evidence type="ECO:0000313" key="2">
    <source>
        <dbReference type="Proteomes" id="UP000314294"/>
    </source>
</evidence>
<sequence>MDRQSQKDYLLTTEPLRMVPLLSLQLQLLLPVTQSSAGLWEVESGTGDLELCRTSVHLWRTLRDAQMCGTVPSQAPLPPSVQLRSGSFFVLNMKSAAAT</sequence>
<accession>A0A4Z2GD85</accession>
<comment type="caution">
    <text evidence="1">The sequence shown here is derived from an EMBL/GenBank/DDBJ whole genome shotgun (WGS) entry which is preliminary data.</text>
</comment>
<gene>
    <name evidence="1" type="ORF">EYF80_039196</name>
</gene>
<name>A0A4Z2GD85_9TELE</name>
<evidence type="ECO:0000313" key="1">
    <source>
        <dbReference type="EMBL" id="TNN50622.1"/>
    </source>
</evidence>
<organism evidence="1 2">
    <name type="scientific">Liparis tanakae</name>
    <name type="common">Tanaka's snailfish</name>
    <dbReference type="NCBI Taxonomy" id="230148"/>
    <lineage>
        <taxon>Eukaryota</taxon>
        <taxon>Metazoa</taxon>
        <taxon>Chordata</taxon>
        <taxon>Craniata</taxon>
        <taxon>Vertebrata</taxon>
        <taxon>Euteleostomi</taxon>
        <taxon>Actinopterygii</taxon>
        <taxon>Neopterygii</taxon>
        <taxon>Teleostei</taxon>
        <taxon>Neoteleostei</taxon>
        <taxon>Acanthomorphata</taxon>
        <taxon>Eupercaria</taxon>
        <taxon>Perciformes</taxon>
        <taxon>Cottioidei</taxon>
        <taxon>Cottales</taxon>
        <taxon>Liparidae</taxon>
        <taxon>Liparis</taxon>
    </lineage>
</organism>
<dbReference type="AlphaFoldDB" id="A0A4Z2GD85"/>
<keyword evidence="2" id="KW-1185">Reference proteome</keyword>
<dbReference type="EMBL" id="SRLO01000611">
    <property type="protein sequence ID" value="TNN50622.1"/>
    <property type="molecule type" value="Genomic_DNA"/>
</dbReference>
<dbReference type="Proteomes" id="UP000314294">
    <property type="component" value="Unassembled WGS sequence"/>
</dbReference>